<proteinExistence type="predicted"/>
<gene>
    <name evidence="1" type="ORF">Rhe02_02290</name>
</gene>
<dbReference type="Gene3D" id="3.40.50.300">
    <property type="entry name" value="P-loop containing nucleotide triphosphate hydrolases"/>
    <property type="match status" value="1"/>
</dbReference>
<sequence length="110" mass="11431">MNVSTPLLWLCGPSGVGKSTVGWEIFRQLTEAGSAAAYVDADQLGLCYPAPADDPYNHLVKARNLAAVWAAVRARGVDAVILSGGIESADQIGVYTDHLADAAPQLPPVG</sequence>
<evidence type="ECO:0008006" key="3">
    <source>
        <dbReference type="Google" id="ProtNLM"/>
    </source>
</evidence>
<organism evidence="1 2">
    <name type="scientific">Rhizocola hellebori</name>
    <dbReference type="NCBI Taxonomy" id="1392758"/>
    <lineage>
        <taxon>Bacteria</taxon>
        <taxon>Bacillati</taxon>
        <taxon>Actinomycetota</taxon>
        <taxon>Actinomycetes</taxon>
        <taxon>Micromonosporales</taxon>
        <taxon>Micromonosporaceae</taxon>
        <taxon>Rhizocola</taxon>
    </lineage>
</organism>
<dbReference type="Proteomes" id="UP000612899">
    <property type="component" value="Unassembled WGS sequence"/>
</dbReference>
<keyword evidence="2" id="KW-1185">Reference proteome</keyword>
<protein>
    <recommendedName>
        <fullName evidence="3">Adenylyl-sulfate kinase</fullName>
    </recommendedName>
</protein>
<dbReference type="InterPro" id="IPR027417">
    <property type="entry name" value="P-loop_NTPase"/>
</dbReference>
<evidence type="ECO:0000313" key="1">
    <source>
        <dbReference type="EMBL" id="GIH02162.1"/>
    </source>
</evidence>
<dbReference type="RefSeq" id="WP_203906091.1">
    <property type="nucleotide sequence ID" value="NZ_BONY01000001.1"/>
</dbReference>
<accession>A0A8J3Q2B2</accession>
<name>A0A8J3Q2B2_9ACTN</name>
<evidence type="ECO:0000313" key="2">
    <source>
        <dbReference type="Proteomes" id="UP000612899"/>
    </source>
</evidence>
<dbReference type="AlphaFoldDB" id="A0A8J3Q2B2"/>
<reference evidence="1" key="1">
    <citation type="submission" date="2021-01" db="EMBL/GenBank/DDBJ databases">
        <title>Whole genome shotgun sequence of Rhizocola hellebori NBRC 109834.</title>
        <authorList>
            <person name="Komaki H."/>
            <person name="Tamura T."/>
        </authorList>
    </citation>
    <scope>NUCLEOTIDE SEQUENCE</scope>
    <source>
        <strain evidence="1">NBRC 109834</strain>
    </source>
</reference>
<dbReference type="EMBL" id="BONY01000001">
    <property type="protein sequence ID" value="GIH02162.1"/>
    <property type="molecule type" value="Genomic_DNA"/>
</dbReference>
<comment type="caution">
    <text evidence="1">The sequence shown here is derived from an EMBL/GenBank/DDBJ whole genome shotgun (WGS) entry which is preliminary data.</text>
</comment>
<dbReference type="SUPFAM" id="SSF52540">
    <property type="entry name" value="P-loop containing nucleoside triphosphate hydrolases"/>
    <property type="match status" value="1"/>
</dbReference>